<dbReference type="GO" id="GO:0005886">
    <property type="term" value="C:plasma membrane"/>
    <property type="evidence" value="ECO:0007669"/>
    <property type="project" value="UniProtKB-SubCell"/>
</dbReference>
<dbReference type="NCBIfam" id="NF006341">
    <property type="entry name" value="PRK08568.1-5"/>
    <property type="match status" value="1"/>
</dbReference>
<feature type="transmembrane region" description="Helical" evidence="10">
    <location>
        <begin position="352"/>
        <end position="373"/>
    </location>
</feature>
<evidence type="ECO:0000256" key="12">
    <source>
        <dbReference type="RuleBase" id="RU003484"/>
    </source>
</evidence>
<dbReference type="Pfam" id="PF00344">
    <property type="entry name" value="SecY"/>
    <property type="match status" value="1"/>
</dbReference>
<dbReference type="HAMAP" id="MF_01465">
    <property type="entry name" value="SecY"/>
    <property type="match status" value="1"/>
</dbReference>
<dbReference type="NCBIfam" id="TIGR00967">
    <property type="entry name" value="3a0501s007"/>
    <property type="match status" value="1"/>
</dbReference>
<feature type="transmembrane region" description="Helical" evidence="10">
    <location>
        <begin position="145"/>
        <end position="165"/>
    </location>
</feature>
<dbReference type="InterPro" id="IPR030659">
    <property type="entry name" value="SecY_CS"/>
</dbReference>
<feature type="transmembrane region" description="Helical" evidence="10">
    <location>
        <begin position="266"/>
        <end position="285"/>
    </location>
</feature>
<keyword evidence="5 10" id="KW-0812">Transmembrane</keyword>
<dbReference type="PIRSF" id="PIRSF004557">
    <property type="entry name" value="SecY"/>
    <property type="match status" value="1"/>
</dbReference>
<comment type="similarity">
    <text evidence="2 10 13">Belongs to the SecY/SEC61-alpha family.</text>
</comment>
<protein>
    <recommendedName>
        <fullName evidence="10 11">Protein translocase subunit SecY</fullName>
    </recommendedName>
    <alternativeName>
        <fullName evidence="10">Protein transport protein SEC61 subunit alpha homolog</fullName>
    </alternativeName>
</protein>
<feature type="transmembrane region" description="Helical" evidence="10">
    <location>
        <begin position="229"/>
        <end position="246"/>
    </location>
</feature>
<feature type="transmembrane region" description="Helical" evidence="10">
    <location>
        <begin position="63"/>
        <end position="93"/>
    </location>
</feature>
<organism evidence="15">
    <name type="scientific">uncultured korarchaeote</name>
    <dbReference type="NCBI Taxonomy" id="161241"/>
    <lineage>
        <taxon>Archaea</taxon>
        <taxon>Thermoproteota</taxon>
        <taxon>environmental samples</taxon>
    </lineage>
</organism>
<reference evidence="15" key="1">
    <citation type="journal article" date="2017" name="Nature">
        <title>Metagenomic exploration of ASGARD archaea illuminates the origin of cellular complexity in eukaryotes.</title>
        <authorList>
            <person name="Zaremba-Niedzwiedzka K."/>
            <person name="Caceres E.F."/>
            <person name="Saw J.H.W."/>
            <person name="Backstrom D."/>
            <person name="Juzokaite L."/>
            <person name="Vancaester E."/>
            <person name="Seitz K.W."/>
            <person name="Anantharaman K."/>
            <person name="Starnawski P."/>
            <person name="Kjeldsen K.U."/>
            <person name="Stott M.B."/>
            <person name="Nunoura T."/>
            <person name="Banfield J.F."/>
            <person name="Schramm A."/>
            <person name="Baker B.J."/>
            <person name="Spang A."/>
            <person name="Ettema T.J.G."/>
        </authorList>
    </citation>
    <scope>NUCLEOTIDE SEQUENCE</scope>
    <source>
        <strain evidence="15">TIV_2</strain>
    </source>
</reference>
<evidence type="ECO:0000256" key="7">
    <source>
        <dbReference type="ARBA" id="ARBA00022989"/>
    </source>
</evidence>
<evidence type="ECO:0000313" key="15">
    <source>
        <dbReference type="EMBL" id="AOZ56090.1"/>
    </source>
</evidence>
<feature type="transmembrane region" description="Helical" evidence="10">
    <location>
        <begin position="408"/>
        <end position="428"/>
    </location>
</feature>
<sequence length="472" mass="50851">MSFFRGFIATVNRVIPEVEKPKQRPSLKERIGWTAVVLFIYYILTQIPLYGVETPTVDILSEFRVIFAGASGSIVELGIGPVVTAGIVLELLVGSKIIPLDLTDPENRRYFQQAQRVAALAFIFLENAAYVLGGRYGRVPAEIPWDIATMVIAQLILGSVLLMMLDDLVSKWGIGSGISLFILAGVAQRVLWGAFSPVKTREGRVVGAIPALIEEGIDAIYRAGGLPDLAGLIATIIVFLIVVWAYEVRVEVPIAFTRVGGQRIRYPLRLLYVSNIPIIFTQALYGDIRIVSTLLWNRLHTSTSKVAQTLISILGRYQVDPVTGNTVPVGGLMYYITSPGGPSGVAANPGKALIYLGLYVLFSVAFAKVWVITSGMDAESVARQFVAQGMVVPGRRASPRVLAETIKGYVEAVTLLGGALVGLLAALADFSGAIGTGSGILLAVTITASFYEVIARERAIELYPRLAKILGV</sequence>
<evidence type="ECO:0000259" key="14">
    <source>
        <dbReference type="Pfam" id="PF10559"/>
    </source>
</evidence>
<evidence type="ECO:0000256" key="3">
    <source>
        <dbReference type="ARBA" id="ARBA00022448"/>
    </source>
</evidence>
<dbReference type="SUPFAM" id="SSF103491">
    <property type="entry name" value="Preprotein translocase SecY subunit"/>
    <property type="match status" value="1"/>
</dbReference>
<dbReference type="Gene3D" id="1.10.3370.10">
    <property type="entry name" value="SecY subunit domain"/>
    <property type="match status" value="1"/>
</dbReference>
<keyword evidence="3 10" id="KW-0813">Transport</keyword>
<dbReference type="PROSITE" id="PS00755">
    <property type="entry name" value="SECY_1"/>
    <property type="match status" value="1"/>
</dbReference>
<dbReference type="InterPro" id="IPR023201">
    <property type="entry name" value="SecY_dom_sf"/>
</dbReference>
<dbReference type="InterPro" id="IPR026593">
    <property type="entry name" value="SecY"/>
</dbReference>
<feature type="transmembrane region" description="Helical" evidence="10">
    <location>
        <begin position="172"/>
        <end position="192"/>
    </location>
</feature>
<dbReference type="InterPro" id="IPR002208">
    <property type="entry name" value="SecY/SEC61-alpha"/>
</dbReference>
<dbReference type="AlphaFoldDB" id="A0A1L2JQ09"/>
<dbReference type="PROSITE" id="PS00756">
    <property type="entry name" value="SECY_2"/>
    <property type="match status" value="1"/>
</dbReference>
<keyword evidence="6 10" id="KW-0653">Protein transport</keyword>
<name>A0A1L2JQ09_9CREN</name>
<evidence type="ECO:0000256" key="9">
    <source>
        <dbReference type="ARBA" id="ARBA00023136"/>
    </source>
</evidence>
<dbReference type="GO" id="GO:0006605">
    <property type="term" value="P:protein targeting"/>
    <property type="evidence" value="ECO:0007669"/>
    <property type="project" value="UniProtKB-UniRule"/>
</dbReference>
<accession>A0A1L2JQ09</accession>
<evidence type="ECO:0000256" key="8">
    <source>
        <dbReference type="ARBA" id="ARBA00023010"/>
    </source>
</evidence>
<dbReference type="PRINTS" id="PR00303">
    <property type="entry name" value="SECYTRNLCASE"/>
</dbReference>
<comment type="subcellular location">
    <subcellularLocation>
        <location evidence="10">Cell membrane</location>
        <topology evidence="10">Multi-pass membrane protein</topology>
    </subcellularLocation>
    <subcellularLocation>
        <location evidence="1">Endomembrane system</location>
        <topology evidence="1">Multi-pass membrane protein</topology>
    </subcellularLocation>
    <subcellularLocation>
        <location evidence="12">Membrane</location>
        <topology evidence="12">Multi-pass membrane protein</topology>
    </subcellularLocation>
</comment>
<feature type="transmembrane region" description="Helical" evidence="10">
    <location>
        <begin position="434"/>
        <end position="455"/>
    </location>
</feature>
<evidence type="ECO:0000256" key="5">
    <source>
        <dbReference type="ARBA" id="ARBA00022692"/>
    </source>
</evidence>
<evidence type="ECO:0000256" key="13">
    <source>
        <dbReference type="RuleBase" id="RU004349"/>
    </source>
</evidence>
<feature type="domain" description="Translocon Sec61/SecY plug" evidence="14">
    <location>
        <begin position="39"/>
        <end position="72"/>
    </location>
</feature>
<keyword evidence="9 10" id="KW-0472">Membrane</keyword>
<gene>
    <name evidence="10" type="primary">secY</name>
</gene>
<keyword evidence="7 10" id="KW-1133">Transmembrane helix</keyword>
<evidence type="ECO:0000256" key="4">
    <source>
        <dbReference type="ARBA" id="ARBA00022475"/>
    </source>
</evidence>
<evidence type="ECO:0000256" key="10">
    <source>
        <dbReference type="HAMAP-Rule" id="MF_01465"/>
    </source>
</evidence>
<keyword evidence="8 10" id="KW-0811">Translocation</keyword>
<dbReference type="PANTHER" id="PTHR10906">
    <property type="entry name" value="SECY/SEC61-ALPHA FAMILY MEMBER"/>
    <property type="match status" value="1"/>
</dbReference>
<comment type="function">
    <text evidence="10 11">The central subunit of the protein translocation channel SecYEG. Consists of two halves formed by TMs 1-5 and 6-10. These two domains form a lateral gate at the front which open onto the bilayer between TMs 2 and 7, and are clamped together by SecE at the back. The channel is closed by both a pore ring composed of hydrophobic SecY resides and a short helix (helix 2A) on the extracellular side of the membrane which forms a plug. The plug probably moves laterally to allow the channel to open. The ring and the pore may move independently.</text>
</comment>
<feature type="transmembrane region" description="Helical" evidence="10">
    <location>
        <begin position="31"/>
        <end position="51"/>
    </location>
</feature>
<proteinExistence type="inferred from homology"/>
<keyword evidence="4 10" id="KW-1003">Cell membrane</keyword>
<feature type="transmembrane region" description="Helical" evidence="10">
    <location>
        <begin position="114"/>
        <end position="133"/>
    </location>
</feature>
<dbReference type="Pfam" id="PF10559">
    <property type="entry name" value="Plug_translocon"/>
    <property type="match status" value="1"/>
</dbReference>
<dbReference type="InterPro" id="IPR019561">
    <property type="entry name" value="Translocon_Sec61/SecY_plug_dom"/>
</dbReference>
<dbReference type="EMBL" id="KX765003">
    <property type="protein sequence ID" value="AOZ56090.1"/>
    <property type="molecule type" value="Genomic_DNA"/>
</dbReference>
<evidence type="ECO:0000256" key="2">
    <source>
        <dbReference type="ARBA" id="ARBA00005751"/>
    </source>
</evidence>
<comment type="subunit">
    <text evidence="10">Component of the Sec protein translocase complex. Heterotrimer consisting of alpha (SecY), beta (SecG) and gamma (SecE) subunits. The heterotrimers can form oligomers, although 1 heterotrimer is thought to be able to translocate proteins. Interacts with the ribosome. May interact with SecDF, and other proteins may be involved.</text>
</comment>
<evidence type="ECO:0000256" key="11">
    <source>
        <dbReference type="RuleBase" id="RU000537"/>
    </source>
</evidence>
<dbReference type="GO" id="GO:0065002">
    <property type="term" value="P:intracellular protein transmembrane transport"/>
    <property type="evidence" value="ECO:0007669"/>
    <property type="project" value="UniProtKB-UniRule"/>
</dbReference>
<evidence type="ECO:0000256" key="1">
    <source>
        <dbReference type="ARBA" id="ARBA00004127"/>
    </source>
</evidence>
<evidence type="ECO:0000256" key="6">
    <source>
        <dbReference type="ARBA" id="ARBA00022927"/>
    </source>
</evidence>
<dbReference type="GO" id="GO:0012505">
    <property type="term" value="C:endomembrane system"/>
    <property type="evidence" value="ECO:0007669"/>
    <property type="project" value="UniProtKB-SubCell"/>
</dbReference>